<reference evidence="2 3" key="1">
    <citation type="submission" date="2016-01" db="EMBL/GenBank/DDBJ databases">
        <title>Whole genome sequence and analysis of Micromonospora rosaria DSM 803, which can produce antibacterial substance rosamicin.</title>
        <authorList>
            <person name="Yang H."/>
            <person name="He X."/>
            <person name="Zhu D."/>
        </authorList>
    </citation>
    <scope>NUCLEOTIDE SEQUENCE [LARGE SCALE GENOMIC DNA]</scope>
    <source>
        <strain evidence="2 3">DSM 803</strain>
    </source>
</reference>
<evidence type="ECO:0000313" key="3">
    <source>
        <dbReference type="Proteomes" id="UP000070620"/>
    </source>
</evidence>
<dbReference type="EMBL" id="LRQV01000156">
    <property type="protein sequence ID" value="KXK58777.1"/>
    <property type="molecule type" value="Genomic_DNA"/>
</dbReference>
<sequence length="64" mass="6750">MTPAPPAVRVVRGRATDDELAALLVVLARARAAGRDDPGAAGDRPRASWAHLDGTGYRSPASWR</sequence>
<gene>
    <name evidence="2" type="ORF">AWW66_27810</name>
</gene>
<dbReference type="Pfam" id="PF13822">
    <property type="entry name" value="ACC_epsilon"/>
    <property type="match status" value="1"/>
</dbReference>
<feature type="region of interest" description="Disordered" evidence="1">
    <location>
        <begin position="32"/>
        <end position="64"/>
    </location>
</feature>
<evidence type="ECO:0000313" key="2">
    <source>
        <dbReference type="EMBL" id="KXK58777.1"/>
    </source>
</evidence>
<accession>A0A136PK63</accession>
<evidence type="ECO:0000256" key="1">
    <source>
        <dbReference type="SAM" id="MobiDB-lite"/>
    </source>
</evidence>
<dbReference type="Proteomes" id="UP000070620">
    <property type="component" value="Unassembled WGS sequence"/>
</dbReference>
<feature type="compositionally biased region" description="Basic and acidic residues" evidence="1">
    <location>
        <begin position="33"/>
        <end position="46"/>
    </location>
</feature>
<proteinExistence type="predicted"/>
<dbReference type="RefSeq" id="WP_067372334.1">
    <property type="nucleotide sequence ID" value="NZ_JBIUBN010000020.1"/>
</dbReference>
<protein>
    <recommendedName>
        <fullName evidence="4">Acyl-CoA carboxylase subunit epsilon</fullName>
    </recommendedName>
</protein>
<dbReference type="AlphaFoldDB" id="A0A136PK63"/>
<keyword evidence="3" id="KW-1185">Reference proteome</keyword>
<name>A0A136PK63_9ACTN</name>
<comment type="caution">
    <text evidence="2">The sequence shown here is derived from an EMBL/GenBank/DDBJ whole genome shotgun (WGS) entry which is preliminary data.</text>
</comment>
<dbReference type="GO" id="GO:0004658">
    <property type="term" value="F:propionyl-CoA carboxylase activity"/>
    <property type="evidence" value="ECO:0007669"/>
    <property type="project" value="InterPro"/>
</dbReference>
<dbReference type="InterPro" id="IPR032716">
    <property type="entry name" value="ACC_epsilon"/>
</dbReference>
<dbReference type="GO" id="GO:0003989">
    <property type="term" value="F:acetyl-CoA carboxylase activity"/>
    <property type="evidence" value="ECO:0007669"/>
    <property type="project" value="InterPro"/>
</dbReference>
<evidence type="ECO:0008006" key="4">
    <source>
        <dbReference type="Google" id="ProtNLM"/>
    </source>
</evidence>
<organism evidence="2 3">
    <name type="scientific">Micromonospora rosaria</name>
    <dbReference type="NCBI Taxonomy" id="47874"/>
    <lineage>
        <taxon>Bacteria</taxon>
        <taxon>Bacillati</taxon>
        <taxon>Actinomycetota</taxon>
        <taxon>Actinomycetes</taxon>
        <taxon>Micromonosporales</taxon>
        <taxon>Micromonosporaceae</taxon>
        <taxon>Micromonospora</taxon>
    </lineage>
</organism>